<evidence type="ECO:0000313" key="1">
    <source>
        <dbReference type="EMBL" id="OMC46855.1"/>
    </source>
</evidence>
<dbReference type="Pfam" id="PF25209">
    <property type="entry name" value="Phage_capsid_4"/>
    <property type="match status" value="1"/>
</dbReference>
<accession>A0ABD6QPX9</accession>
<dbReference type="InterPro" id="IPR053738">
    <property type="entry name" value="Lambda_capsid_assembly"/>
</dbReference>
<name>A0ABD6QPX9_MYCFO</name>
<dbReference type="RefSeq" id="WP_131827882.1">
    <property type="nucleotide sequence ID" value="NZ_MBER01000054.1"/>
</dbReference>
<evidence type="ECO:0000313" key="2">
    <source>
        <dbReference type="Proteomes" id="UP000187001"/>
    </source>
</evidence>
<reference evidence="1 2" key="1">
    <citation type="submission" date="2016-07" db="EMBL/GenBank/DDBJ databases">
        <authorList>
            <person name="Sutton G."/>
            <person name="Brinkac L."/>
            <person name="Sanka R."/>
            <person name="Adams M."/>
            <person name="Lau E."/>
            <person name="Kumar A."/>
            <person name="Macaden R."/>
        </authorList>
    </citation>
    <scope>NUCLEOTIDE SEQUENCE [LARGE SCALE GENOMIC DNA]</scope>
    <source>
        <strain evidence="1 2">GA-0871</strain>
    </source>
</reference>
<dbReference type="AlphaFoldDB" id="A0ABD6QPX9"/>
<sequence length="248" mass="27282">MTTPVVSVNDGPRITISDLIGNPLMIPTKIKELMLNQFISEALFRDEGENSNGIVAYTEGDPMFLEQDVQDIAEFGEIPVATSKRGVPVVAYANKRGLAIRISREMIKANNVGEVQRQITQLTNTFKRADDKVARTLLRSLPSLPVANEWDTTDGNPRLDIATGIREVAEAKPAVASDEEWYGFQADTIVFNPGILPTLLDNEKFLKVYQGNIANESIAYTGKMPGKIFGLDPIGSMAWPTDEVTILQ</sequence>
<comment type="caution">
    <text evidence="1">The sequence shown here is derived from an EMBL/GenBank/DDBJ whole genome shotgun (WGS) entry which is preliminary data.</text>
</comment>
<dbReference type="Proteomes" id="UP000187001">
    <property type="component" value="Unassembled WGS sequence"/>
</dbReference>
<protein>
    <submittedName>
        <fullName evidence="1">Uncharacterized protein</fullName>
    </submittedName>
</protein>
<dbReference type="EMBL" id="MBER01000054">
    <property type="protein sequence ID" value="OMC46855.1"/>
    <property type="molecule type" value="Genomic_DNA"/>
</dbReference>
<dbReference type="Gene3D" id="3.90.1690.10">
    <property type="entry name" value="phage-related protein like domain"/>
    <property type="match status" value="1"/>
</dbReference>
<proteinExistence type="predicted"/>
<organism evidence="1 2">
    <name type="scientific">Mycolicibacterium fortuitum</name>
    <name type="common">Mycobacterium fortuitum</name>
    <dbReference type="NCBI Taxonomy" id="1766"/>
    <lineage>
        <taxon>Bacteria</taxon>
        <taxon>Bacillati</taxon>
        <taxon>Actinomycetota</taxon>
        <taxon>Actinomycetes</taxon>
        <taxon>Mycobacteriales</taxon>
        <taxon>Mycobacteriaceae</taxon>
        <taxon>Mycolicibacterium</taxon>
    </lineage>
</organism>
<feature type="non-terminal residue" evidence="1">
    <location>
        <position position="248"/>
    </location>
</feature>
<gene>
    <name evidence="1" type="ORF">A5742_25305</name>
</gene>